<reference evidence="2" key="2">
    <citation type="submission" date="2020-09" db="EMBL/GenBank/DDBJ databases">
        <authorList>
            <person name="Sun Q."/>
            <person name="Zhou Y."/>
        </authorList>
    </citation>
    <scope>NUCLEOTIDE SEQUENCE</scope>
    <source>
        <strain evidence="2">CGMCC 1.15958</strain>
    </source>
</reference>
<evidence type="ECO:0000313" key="2">
    <source>
        <dbReference type="EMBL" id="GGD44423.1"/>
    </source>
</evidence>
<name>A0A917DKY9_9BACT</name>
<comment type="caution">
    <text evidence="2">The sequence shown here is derived from an EMBL/GenBank/DDBJ whole genome shotgun (WGS) entry which is preliminary data.</text>
</comment>
<feature type="chain" id="PRO_5037596738" description="H-type lectin domain-containing protein" evidence="1">
    <location>
        <begin position="22"/>
        <end position="285"/>
    </location>
</feature>
<organism evidence="2 3">
    <name type="scientific">Emticicia aquatilis</name>
    <dbReference type="NCBI Taxonomy" id="1537369"/>
    <lineage>
        <taxon>Bacteria</taxon>
        <taxon>Pseudomonadati</taxon>
        <taxon>Bacteroidota</taxon>
        <taxon>Cytophagia</taxon>
        <taxon>Cytophagales</taxon>
        <taxon>Leadbetterellaceae</taxon>
        <taxon>Emticicia</taxon>
    </lineage>
</organism>
<dbReference type="RefSeq" id="WP_188764417.1">
    <property type="nucleotide sequence ID" value="NZ_BMKK01000001.1"/>
</dbReference>
<evidence type="ECO:0008006" key="4">
    <source>
        <dbReference type="Google" id="ProtNLM"/>
    </source>
</evidence>
<evidence type="ECO:0000256" key="1">
    <source>
        <dbReference type="SAM" id="SignalP"/>
    </source>
</evidence>
<dbReference type="EMBL" id="BMKK01000001">
    <property type="protein sequence ID" value="GGD44423.1"/>
    <property type="molecule type" value="Genomic_DNA"/>
</dbReference>
<gene>
    <name evidence="2" type="ORF">GCM10011514_05500</name>
</gene>
<keyword evidence="3" id="KW-1185">Reference proteome</keyword>
<dbReference type="Gene3D" id="2.60.40.3940">
    <property type="match status" value="1"/>
</dbReference>
<sequence length="285" mass="30765">MKIRFFAYLLLFAVWSSHAFAQNGTLTPQGVLFPQLTTAQIGAISGQTKGTMVFDKDLNIMKYYDGTMWQTLTNGGTGGAWQNSGANQYSTNSGNVGIGTGTPTNKLHVVHDEIIGVKISARDGSGNPSFLDIQADGGSGAGMRFYSDDVFNAAIFMDGDKLSFLNFVGTNPLIINPDYSGIVLPHGVKVSNSGFLIKDIRFGNLAIGSSTNNAYSQPITFQNPMPNANYTVTLTQNSLTNDEDFFQMQVRNKTAAGFTVWVKRRDANTGWGQSLQVAWIAVAGQ</sequence>
<dbReference type="AlphaFoldDB" id="A0A917DKY9"/>
<accession>A0A917DKY9</accession>
<reference evidence="2" key="1">
    <citation type="journal article" date="2014" name="Int. J. Syst. Evol. Microbiol.">
        <title>Complete genome sequence of Corynebacterium casei LMG S-19264T (=DSM 44701T), isolated from a smear-ripened cheese.</title>
        <authorList>
            <consortium name="US DOE Joint Genome Institute (JGI-PGF)"/>
            <person name="Walter F."/>
            <person name="Albersmeier A."/>
            <person name="Kalinowski J."/>
            <person name="Ruckert C."/>
        </authorList>
    </citation>
    <scope>NUCLEOTIDE SEQUENCE</scope>
    <source>
        <strain evidence="2">CGMCC 1.15958</strain>
    </source>
</reference>
<protein>
    <recommendedName>
        <fullName evidence="4">H-type lectin domain-containing protein</fullName>
    </recommendedName>
</protein>
<proteinExistence type="predicted"/>
<keyword evidence="1" id="KW-0732">Signal</keyword>
<evidence type="ECO:0000313" key="3">
    <source>
        <dbReference type="Proteomes" id="UP000609064"/>
    </source>
</evidence>
<dbReference type="Proteomes" id="UP000609064">
    <property type="component" value="Unassembled WGS sequence"/>
</dbReference>
<feature type="signal peptide" evidence="1">
    <location>
        <begin position="1"/>
        <end position="21"/>
    </location>
</feature>